<organism evidence="1 2">
    <name type="scientific">Aegilops tauschii subsp. strangulata</name>
    <name type="common">Goatgrass</name>
    <dbReference type="NCBI Taxonomy" id="200361"/>
    <lineage>
        <taxon>Eukaryota</taxon>
        <taxon>Viridiplantae</taxon>
        <taxon>Streptophyta</taxon>
        <taxon>Embryophyta</taxon>
        <taxon>Tracheophyta</taxon>
        <taxon>Spermatophyta</taxon>
        <taxon>Magnoliopsida</taxon>
        <taxon>Liliopsida</taxon>
        <taxon>Poales</taxon>
        <taxon>Poaceae</taxon>
        <taxon>BOP clade</taxon>
        <taxon>Pooideae</taxon>
        <taxon>Triticodae</taxon>
        <taxon>Triticeae</taxon>
        <taxon>Triticinae</taxon>
        <taxon>Aegilops</taxon>
    </lineage>
</organism>
<reference evidence="1" key="5">
    <citation type="journal article" date="2021" name="G3 (Bethesda)">
        <title>Aegilops tauschii genome assembly Aet v5.0 features greater sequence contiguity and improved annotation.</title>
        <authorList>
            <person name="Wang L."/>
            <person name="Zhu T."/>
            <person name="Rodriguez J.C."/>
            <person name="Deal K.R."/>
            <person name="Dubcovsky J."/>
            <person name="McGuire P.E."/>
            <person name="Lux T."/>
            <person name="Spannagl M."/>
            <person name="Mayer K.F.X."/>
            <person name="Baldrich P."/>
            <person name="Meyers B.C."/>
            <person name="Huo N."/>
            <person name="Gu Y.Q."/>
            <person name="Zhou H."/>
            <person name="Devos K.M."/>
            <person name="Bennetzen J.L."/>
            <person name="Unver T."/>
            <person name="Budak H."/>
            <person name="Gulick P.J."/>
            <person name="Galiba G."/>
            <person name="Kalapos B."/>
            <person name="Nelson D.R."/>
            <person name="Li P."/>
            <person name="You F.M."/>
            <person name="Luo M.C."/>
            <person name="Dvorak J."/>
        </authorList>
    </citation>
    <scope>NUCLEOTIDE SEQUENCE [LARGE SCALE GENOMIC DNA]</scope>
    <source>
        <strain evidence="1">cv. AL8/78</strain>
    </source>
</reference>
<dbReference type="EnsemblPlants" id="AET4Gv20233100.11">
    <property type="protein sequence ID" value="AET4Gv20233100.11"/>
    <property type="gene ID" value="AET4Gv20233100"/>
</dbReference>
<reference evidence="2" key="1">
    <citation type="journal article" date="2014" name="Science">
        <title>Ancient hybridizations among the ancestral genomes of bread wheat.</title>
        <authorList>
            <consortium name="International Wheat Genome Sequencing Consortium,"/>
            <person name="Marcussen T."/>
            <person name="Sandve S.R."/>
            <person name="Heier L."/>
            <person name="Spannagl M."/>
            <person name="Pfeifer M."/>
            <person name="Jakobsen K.S."/>
            <person name="Wulff B.B."/>
            <person name="Steuernagel B."/>
            <person name="Mayer K.F."/>
            <person name="Olsen O.A."/>
        </authorList>
    </citation>
    <scope>NUCLEOTIDE SEQUENCE [LARGE SCALE GENOMIC DNA]</scope>
    <source>
        <strain evidence="2">cv. AL8/78</strain>
    </source>
</reference>
<dbReference type="AlphaFoldDB" id="A0A453HM16"/>
<dbReference type="Gramene" id="AET4Gv20233100.11">
    <property type="protein sequence ID" value="AET4Gv20233100.11"/>
    <property type="gene ID" value="AET4Gv20233100"/>
</dbReference>
<reference evidence="1" key="4">
    <citation type="submission" date="2019-03" db="UniProtKB">
        <authorList>
            <consortium name="EnsemblPlants"/>
        </authorList>
    </citation>
    <scope>IDENTIFICATION</scope>
</reference>
<name>A0A453HM16_AEGTS</name>
<accession>A0A453HM16</accession>
<dbReference type="EnsemblPlants" id="AET4Gv20233100.9">
    <property type="protein sequence ID" value="AET4Gv20233100.9"/>
    <property type="gene ID" value="AET4Gv20233100"/>
</dbReference>
<dbReference type="EnsemblPlants" id="AET4Gv20233100.13">
    <property type="protein sequence ID" value="AET4Gv20233100.13"/>
    <property type="gene ID" value="AET4Gv20233100"/>
</dbReference>
<proteinExistence type="predicted"/>
<evidence type="ECO:0000313" key="2">
    <source>
        <dbReference type="Proteomes" id="UP000015105"/>
    </source>
</evidence>
<reference evidence="2" key="2">
    <citation type="journal article" date="2017" name="Nat. Plants">
        <title>The Aegilops tauschii genome reveals multiple impacts of transposons.</title>
        <authorList>
            <person name="Zhao G."/>
            <person name="Zou C."/>
            <person name="Li K."/>
            <person name="Wang K."/>
            <person name="Li T."/>
            <person name="Gao L."/>
            <person name="Zhang X."/>
            <person name="Wang H."/>
            <person name="Yang Z."/>
            <person name="Liu X."/>
            <person name="Jiang W."/>
            <person name="Mao L."/>
            <person name="Kong X."/>
            <person name="Jiao Y."/>
            <person name="Jia J."/>
        </authorList>
    </citation>
    <scope>NUCLEOTIDE SEQUENCE [LARGE SCALE GENOMIC DNA]</scope>
    <source>
        <strain evidence="2">cv. AL8/78</strain>
    </source>
</reference>
<evidence type="ECO:0000313" key="1">
    <source>
        <dbReference type="EnsemblPlants" id="AET4Gv20233100.9"/>
    </source>
</evidence>
<dbReference type="Proteomes" id="UP000015105">
    <property type="component" value="Chromosome 4D"/>
</dbReference>
<sequence>MSRRSRMKMTCWGASLRDGHDAMEDTSPASSQLRWIQAGCARRNQRPRRLQGRRRPRHFKIDKLASSIGQLLIEPC</sequence>
<dbReference type="Gramene" id="AET4Gv20233100.13">
    <property type="protein sequence ID" value="AET4Gv20233100.13"/>
    <property type="gene ID" value="AET4Gv20233100"/>
</dbReference>
<reference evidence="1" key="3">
    <citation type="journal article" date="2017" name="Nature">
        <title>Genome sequence of the progenitor of the wheat D genome Aegilops tauschii.</title>
        <authorList>
            <person name="Luo M.C."/>
            <person name="Gu Y.Q."/>
            <person name="Puiu D."/>
            <person name="Wang H."/>
            <person name="Twardziok S.O."/>
            <person name="Deal K.R."/>
            <person name="Huo N."/>
            <person name="Zhu T."/>
            <person name="Wang L."/>
            <person name="Wang Y."/>
            <person name="McGuire P.E."/>
            <person name="Liu S."/>
            <person name="Long H."/>
            <person name="Ramasamy R.K."/>
            <person name="Rodriguez J.C."/>
            <person name="Van S.L."/>
            <person name="Yuan L."/>
            <person name="Wang Z."/>
            <person name="Xia Z."/>
            <person name="Xiao L."/>
            <person name="Anderson O.D."/>
            <person name="Ouyang S."/>
            <person name="Liang Y."/>
            <person name="Zimin A.V."/>
            <person name="Pertea G."/>
            <person name="Qi P."/>
            <person name="Bennetzen J.L."/>
            <person name="Dai X."/>
            <person name="Dawson M.W."/>
            <person name="Muller H.G."/>
            <person name="Kugler K."/>
            <person name="Rivarola-Duarte L."/>
            <person name="Spannagl M."/>
            <person name="Mayer K.F.X."/>
            <person name="Lu F.H."/>
            <person name="Bevan M.W."/>
            <person name="Leroy P."/>
            <person name="Li P."/>
            <person name="You F.M."/>
            <person name="Sun Q."/>
            <person name="Liu Z."/>
            <person name="Lyons E."/>
            <person name="Wicker T."/>
            <person name="Salzberg S.L."/>
            <person name="Devos K.M."/>
            <person name="Dvorak J."/>
        </authorList>
    </citation>
    <scope>NUCLEOTIDE SEQUENCE [LARGE SCALE GENOMIC DNA]</scope>
    <source>
        <strain evidence="1">cv. AL8/78</strain>
    </source>
</reference>
<keyword evidence="2" id="KW-1185">Reference proteome</keyword>
<dbReference type="Gramene" id="AET4Gv20233100.9">
    <property type="protein sequence ID" value="AET4Gv20233100.9"/>
    <property type="gene ID" value="AET4Gv20233100"/>
</dbReference>
<protein>
    <submittedName>
        <fullName evidence="1">Uncharacterized protein</fullName>
    </submittedName>
</protein>